<feature type="non-terminal residue" evidence="6">
    <location>
        <position position="425"/>
    </location>
</feature>
<reference evidence="7" key="1">
    <citation type="submission" date="2021-01" db="EMBL/GenBank/DDBJ databases">
        <title>Caligus Genome Assembly.</title>
        <authorList>
            <person name="Gallardo-Escarate C."/>
        </authorList>
    </citation>
    <scope>NUCLEOTIDE SEQUENCE [LARGE SCALE GENOMIC DNA]</scope>
</reference>
<dbReference type="PANTHER" id="PTHR24064">
    <property type="entry name" value="SOLUTE CARRIER FAMILY 22 MEMBER"/>
    <property type="match status" value="1"/>
</dbReference>
<name>A0A7T8JVA5_CALRO</name>
<keyword evidence="7" id="KW-1185">Reference proteome</keyword>
<proteinExistence type="predicted"/>
<accession>A0A7T8JVA5</accession>
<evidence type="ECO:0000256" key="5">
    <source>
        <dbReference type="SAM" id="Phobius"/>
    </source>
</evidence>
<evidence type="ECO:0000256" key="1">
    <source>
        <dbReference type="ARBA" id="ARBA00004141"/>
    </source>
</evidence>
<keyword evidence="3 5" id="KW-1133">Transmembrane helix</keyword>
<feature type="transmembrane region" description="Helical" evidence="5">
    <location>
        <begin position="227"/>
        <end position="246"/>
    </location>
</feature>
<dbReference type="Pfam" id="PF00083">
    <property type="entry name" value="Sugar_tr"/>
    <property type="match status" value="1"/>
</dbReference>
<gene>
    <name evidence="6" type="ORF">FKW44_023689</name>
</gene>
<dbReference type="InterPro" id="IPR036259">
    <property type="entry name" value="MFS_trans_sf"/>
</dbReference>
<evidence type="ECO:0000313" key="6">
    <source>
        <dbReference type="EMBL" id="QQP35456.1"/>
    </source>
</evidence>
<feature type="transmembrane region" description="Helical" evidence="5">
    <location>
        <begin position="82"/>
        <end position="105"/>
    </location>
</feature>
<dbReference type="SUPFAM" id="SSF103473">
    <property type="entry name" value="MFS general substrate transporter"/>
    <property type="match status" value="1"/>
</dbReference>
<evidence type="ECO:0000256" key="3">
    <source>
        <dbReference type="ARBA" id="ARBA00022989"/>
    </source>
</evidence>
<organism evidence="6 7">
    <name type="scientific">Caligus rogercresseyi</name>
    <name type="common">Sea louse</name>
    <dbReference type="NCBI Taxonomy" id="217165"/>
    <lineage>
        <taxon>Eukaryota</taxon>
        <taxon>Metazoa</taxon>
        <taxon>Ecdysozoa</taxon>
        <taxon>Arthropoda</taxon>
        <taxon>Crustacea</taxon>
        <taxon>Multicrustacea</taxon>
        <taxon>Hexanauplia</taxon>
        <taxon>Copepoda</taxon>
        <taxon>Siphonostomatoida</taxon>
        <taxon>Caligidae</taxon>
        <taxon>Caligus</taxon>
    </lineage>
</organism>
<dbReference type="GO" id="GO:0016020">
    <property type="term" value="C:membrane"/>
    <property type="evidence" value="ECO:0007669"/>
    <property type="project" value="UniProtKB-SubCell"/>
</dbReference>
<feature type="transmembrane region" description="Helical" evidence="5">
    <location>
        <begin position="345"/>
        <end position="365"/>
    </location>
</feature>
<dbReference type="OrthoDB" id="5296287at2759"/>
<evidence type="ECO:0000256" key="2">
    <source>
        <dbReference type="ARBA" id="ARBA00022692"/>
    </source>
</evidence>
<dbReference type="InterPro" id="IPR005828">
    <property type="entry name" value="MFS_sugar_transport-like"/>
</dbReference>
<evidence type="ECO:0000256" key="4">
    <source>
        <dbReference type="ARBA" id="ARBA00023136"/>
    </source>
</evidence>
<feature type="transmembrane region" description="Helical" evidence="5">
    <location>
        <begin position="111"/>
        <end position="129"/>
    </location>
</feature>
<dbReference type="GO" id="GO:0022857">
    <property type="term" value="F:transmembrane transporter activity"/>
    <property type="evidence" value="ECO:0007669"/>
    <property type="project" value="InterPro"/>
</dbReference>
<dbReference type="AlphaFoldDB" id="A0A7T8JVA5"/>
<dbReference type="Gene3D" id="1.20.1250.20">
    <property type="entry name" value="MFS general substrate transporter like domains"/>
    <property type="match status" value="1"/>
</dbReference>
<feature type="transmembrane region" description="Helical" evidence="5">
    <location>
        <begin position="45"/>
        <end position="70"/>
    </location>
</feature>
<sequence>EWNLVCEDKEMIARIGSAPMVGYFFGGIIFGTLSDKIGRKATFLLSWASAFAPSAIVFLILRLITSCFVMGLELVGPSKRTLAGLVCWFFESTGLLCTVAISYNFHDNWRLLQGIFASPLILFLAYYFCTPESPRWLVSRGRSKEAEVTIHRILKSNGFNEPEENITDILSRQTSEESGSHNYTFLDLYKTPNLRIKSLILNWLWMVLASFYYVMLLDQSDLSSNPYLGFFITVAAQLPCYIYVMLTIDHPIIGRKACLIGLLILAGVCLISHPFLPSQSPTSYWFKFSVSLLGRLSATSSFTILCLFSSEQFPTVLRGIGFSFNLTVSRIGSILAPYAVMLGPFSHMIFGVGSLISAFLVSFLTETQGIQLPDSIEESEKIKPALPWKHVRRLPLKISVEGNPPPSLYATPVVKNPPRRLIRTP</sequence>
<keyword evidence="4 5" id="KW-0472">Membrane</keyword>
<evidence type="ECO:0000313" key="7">
    <source>
        <dbReference type="Proteomes" id="UP000595437"/>
    </source>
</evidence>
<protein>
    <submittedName>
        <fullName evidence="6">Organic cation transporter proteinlike</fullName>
    </submittedName>
</protein>
<feature type="transmembrane region" description="Helical" evidence="5">
    <location>
        <begin position="12"/>
        <end position="33"/>
    </location>
</feature>
<keyword evidence="2 5" id="KW-0812">Transmembrane</keyword>
<dbReference type="Proteomes" id="UP000595437">
    <property type="component" value="Chromosome 18"/>
</dbReference>
<feature type="transmembrane region" description="Helical" evidence="5">
    <location>
        <begin position="199"/>
        <end position="215"/>
    </location>
</feature>
<dbReference type="EMBL" id="CP045907">
    <property type="protein sequence ID" value="QQP35456.1"/>
    <property type="molecule type" value="Genomic_DNA"/>
</dbReference>
<feature type="transmembrane region" description="Helical" evidence="5">
    <location>
        <begin position="258"/>
        <end position="276"/>
    </location>
</feature>
<comment type="subcellular location">
    <subcellularLocation>
        <location evidence="1">Membrane</location>
        <topology evidence="1">Multi-pass membrane protein</topology>
    </subcellularLocation>
</comment>